<dbReference type="PROSITE" id="PS00923">
    <property type="entry name" value="ASP_GLU_RACEMASE_1"/>
    <property type="match status" value="1"/>
</dbReference>
<comment type="pathway">
    <text evidence="7">Cell wall biogenesis; peptidoglycan biosynthesis.</text>
</comment>
<dbReference type="UniPathway" id="UPA00219"/>
<feature type="active site" description="Proton donor/acceptor" evidence="7">
    <location>
        <position position="75"/>
    </location>
</feature>
<feature type="binding site" evidence="7">
    <location>
        <begin position="11"/>
        <end position="12"/>
    </location>
    <ligand>
        <name>substrate</name>
    </ligand>
</feature>
<evidence type="ECO:0000256" key="7">
    <source>
        <dbReference type="HAMAP-Rule" id="MF_00258"/>
    </source>
</evidence>
<evidence type="ECO:0000313" key="9">
    <source>
        <dbReference type="Proteomes" id="UP000034893"/>
    </source>
</evidence>
<comment type="catalytic activity">
    <reaction evidence="1 7">
        <text>L-glutamate = D-glutamate</text>
        <dbReference type="Rhea" id="RHEA:12813"/>
        <dbReference type="ChEBI" id="CHEBI:29985"/>
        <dbReference type="ChEBI" id="CHEBI:29986"/>
        <dbReference type="EC" id="5.1.1.3"/>
    </reaction>
</comment>
<dbReference type="InterPro" id="IPR004391">
    <property type="entry name" value="Glu_race"/>
</dbReference>
<keyword evidence="6 7" id="KW-0961">Cell wall biogenesis/degradation</keyword>
<evidence type="ECO:0000256" key="4">
    <source>
        <dbReference type="ARBA" id="ARBA00022984"/>
    </source>
</evidence>
<dbReference type="Pfam" id="PF01177">
    <property type="entry name" value="Asp_Glu_race"/>
    <property type="match status" value="1"/>
</dbReference>
<keyword evidence="3 7" id="KW-0133">Cell shape</keyword>
<proteinExistence type="inferred from homology"/>
<feature type="binding site" evidence="7">
    <location>
        <begin position="184"/>
        <end position="185"/>
    </location>
    <ligand>
        <name>substrate</name>
    </ligand>
</feature>
<organism evidence="8 9">
    <name type="scientific">Candidatus Curtissbacteria bacterium GW2011_GWC2_38_9</name>
    <dbReference type="NCBI Taxonomy" id="1618414"/>
    <lineage>
        <taxon>Bacteria</taxon>
        <taxon>Candidatus Curtissiibacteriota</taxon>
    </lineage>
</organism>
<evidence type="ECO:0000256" key="2">
    <source>
        <dbReference type="ARBA" id="ARBA00013090"/>
    </source>
</evidence>
<dbReference type="PANTHER" id="PTHR21198:SF3">
    <property type="entry name" value="GLUTAMATE RACEMASE"/>
    <property type="match status" value="1"/>
</dbReference>
<keyword evidence="5 7" id="KW-0413">Isomerase</keyword>
<dbReference type="PATRIC" id="fig|1618414.3.peg.57"/>
<dbReference type="GO" id="GO:0008881">
    <property type="term" value="F:glutamate racemase activity"/>
    <property type="evidence" value="ECO:0007669"/>
    <property type="project" value="UniProtKB-UniRule"/>
</dbReference>
<evidence type="ECO:0000256" key="5">
    <source>
        <dbReference type="ARBA" id="ARBA00023235"/>
    </source>
</evidence>
<dbReference type="NCBIfam" id="TIGR00067">
    <property type="entry name" value="glut_race"/>
    <property type="match status" value="1"/>
</dbReference>
<keyword evidence="4 7" id="KW-0573">Peptidoglycan synthesis</keyword>
<dbReference type="InterPro" id="IPR015942">
    <property type="entry name" value="Asp/Glu/hydantoin_racemase"/>
</dbReference>
<protein>
    <recommendedName>
        <fullName evidence="2 7">Glutamate racemase</fullName>
        <ecNumber evidence="2 7">5.1.1.3</ecNumber>
    </recommendedName>
</protein>
<evidence type="ECO:0000256" key="1">
    <source>
        <dbReference type="ARBA" id="ARBA00001602"/>
    </source>
</evidence>
<dbReference type="GO" id="GO:0009252">
    <property type="term" value="P:peptidoglycan biosynthetic process"/>
    <property type="evidence" value="ECO:0007669"/>
    <property type="project" value="UniProtKB-UniRule"/>
</dbReference>
<dbReference type="AlphaFoldDB" id="A0A0G0NWF3"/>
<dbReference type="GO" id="GO:0071555">
    <property type="term" value="P:cell wall organization"/>
    <property type="evidence" value="ECO:0007669"/>
    <property type="project" value="UniProtKB-KW"/>
</dbReference>
<accession>A0A0G0NWF3</accession>
<name>A0A0G0NWF3_9BACT</name>
<dbReference type="InterPro" id="IPR033134">
    <property type="entry name" value="Asp/Glu_racemase_AS_2"/>
</dbReference>
<dbReference type="PROSITE" id="PS00924">
    <property type="entry name" value="ASP_GLU_RACEMASE_2"/>
    <property type="match status" value="1"/>
</dbReference>
<dbReference type="HAMAP" id="MF_00258">
    <property type="entry name" value="Glu_racemase"/>
    <property type="match status" value="1"/>
</dbReference>
<reference evidence="8 9" key="1">
    <citation type="journal article" date="2015" name="Nature">
        <title>rRNA introns, odd ribosomes, and small enigmatic genomes across a large radiation of phyla.</title>
        <authorList>
            <person name="Brown C.T."/>
            <person name="Hug L.A."/>
            <person name="Thomas B.C."/>
            <person name="Sharon I."/>
            <person name="Castelle C.J."/>
            <person name="Singh A."/>
            <person name="Wilkins M.J."/>
            <person name="Williams K.H."/>
            <person name="Banfield J.F."/>
        </authorList>
    </citation>
    <scope>NUCLEOTIDE SEQUENCE [LARGE SCALE GENOMIC DNA]</scope>
</reference>
<evidence type="ECO:0000256" key="6">
    <source>
        <dbReference type="ARBA" id="ARBA00023316"/>
    </source>
</evidence>
<comment type="function">
    <text evidence="7">Provides the (R)-glutamate required for cell wall biosynthesis.</text>
</comment>
<feature type="active site" description="Proton donor/acceptor" evidence="7">
    <location>
        <position position="183"/>
    </location>
</feature>
<sequence length="261" mass="29186">MADNSPIGIFDSGVGQLSILKETKKILPKENFIIFADYAHHPFGQKTNFQIKKYTLDACKFLQGKHNIKLLIVACNTASVAALEFLRKKIKIATIGVVPAVKPAFEKSKNIRVAIMSTVATAESSYLDRLIQEFANPKNVLKLDCPGLEAAIEASNNKEIDKLLGIYTEKIKRFKAKTVVLGCTHYPLIKNLIAKKLPSEIVLIDSGKAIAKRIKEILTRSDQLSQERLNDIFYTTKDPKIFAKRVSNFLKYKVIANHVVV</sequence>
<feature type="binding site" evidence="7">
    <location>
        <begin position="76"/>
        <end position="77"/>
    </location>
    <ligand>
        <name>substrate</name>
    </ligand>
</feature>
<dbReference type="SUPFAM" id="SSF53681">
    <property type="entry name" value="Aspartate/glutamate racemase"/>
    <property type="match status" value="2"/>
</dbReference>
<dbReference type="GO" id="GO:0008360">
    <property type="term" value="P:regulation of cell shape"/>
    <property type="evidence" value="ECO:0007669"/>
    <property type="project" value="UniProtKB-KW"/>
</dbReference>
<feature type="binding site" evidence="7">
    <location>
        <begin position="43"/>
        <end position="44"/>
    </location>
    <ligand>
        <name>substrate</name>
    </ligand>
</feature>
<dbReference type="Proteomes" id="UP000034893">
    <property type="component" value="Unassembled WGS sequence"/>
</dbReference>
<evidence type="ECO:0000256" key="3">
    <source>
        <dbReference type="ARBA" id="ARBA00022960"/>
    </source>
</evidence>
<comment type="similarity">
    <text evidence="7">Belongs to the aspartate/glutamate racemases family.</text>
</comment>
<dbReference type="InterPro" id="IPR018187">
    <property type="entry name" value="Asp/Glu_racemase_AS_1"/>
</dbReference>
<dbReference type="Gene3D" id="3.40.50.1860">
    <property type="match status" value="2"/>
</dbReference>
<evidence type="ECO:0000313" key="8">
    <source>
        <dbReference type="EMBL" id="KKQ90189.1"/>
    </source>
</evidence>
<gene>
    <name evidence="7" type="primary">murI</name>
    <name evidence="8" type="ORF">UT12_C0001G0057</name>
</gene>
<dbReference type="InterPro" id="IPR001920">
    <property type="entry name" value="Asp/Glu_race"/>
</dbReference>
<dbReference type="EMBL" id="LBVP01000001">
    <property type="protein sequence ID" value="KKQ90189.1"/>
    <property type="molecule type" value="Genomic_DNA"/>
</dbReference>
<dbReference type="EC" id="5.1.1.3" evidence="2 7"/>
<dbReference type="PANTHER" id="PTHR21198">
    <property type="entry name" value="GLUTAMATE RACEMASE"/>
    <property type="match status" value="1"/>
</dbReference>
<comment type="caution">
    <text evidence="8">The sequence shown here is derived from an EMBL/GenBank/DDBJ whole genome shotgun (WGS) entry which is preliminary data.</text>
</comment>